<dbReference type="InterPro" id="IPR013767">
    <property type="entry name" value="PAS_fold"/>
</dbReference>
<evidence type="ECO:0000256" key="3">
    <source>
        <dbReference type="ARBA" id="ARBA00023015"/>
    </source>
</evidence>
<dbReference type="PANTHER" id="PTHR32071">
    <property type="entry name" value="TRANSCRIPTIONAL REGULATORY PROTEIN"/>
    <property type="match status" value="1"/>
</dbReference>
<dbReference type="Pfam" id="PF25601">
    <property type="entry name" value="AAA_lid_14"/>
    <property type="match status" value="1"/>
</dbReference>
<protein>
    <submittedName>
        <fullName evidence="8">Sensory box protein</fullName>
    </submittedName>
</protein>
<dbReference type="PRINTS" id="PR01590">
    <property type="entry name" value="HTHFIS"/>
</dbReference>
<dbReference type="Pfam" id="PF00158">
    <property type="entry name" value="Sigma54_activat"/>
    <property type="match status" value="1"/>
</dbReference>
<dbReference type="PROSITE" id="PS50112">
    <property type="entry name" value="PAS"/>
    <property type="match status" value="1"/>
</dbReference>
<dbReference type="Gene3D" id="1.10.8.60">
    <property type="match status" value="1"/>
</dbReference>
<evidence type="ECO:0000259" key="6">
    <source>
        <dbReference type="PROSITE" id="PS50045"/>
    </source>
</evidence>
<dbReference type="SUPFAM" id="SSF52540">
    <property type="entry name" value="P-loop containing nucleoside triphosphate hydrolases"/>
    <property type="match status" value="1"/>
</dbReference>
<dbReference type="FunFam" id="3.40.50.300:FF:000006">
    <property type="entry name" value="DNA-binding transcriptional regulator NtrC"/>
    <property type="match status" value="1"/>
</dbReference>
<feature type="domain" description="Sigma-54 factor interaction" evidence="6">
    <location>
        <begin position="151"/>
        <end position="381"/>
    </location>
</feature>
<keyword evidence="4" id="KW-0238">DNA-binding</keyword>
<evidence type="ECO:0000313" key="9">
    <source>
        <dbReference type="Proteomes" id="UP000238916"/>
    </source>
</evidence>
<dbReference type="InterPro" id="IPR009057">
    <property type="entry name" value="Homeodomain-like_sf"/>
</dbReference>
<dbReference type="InterPro" id="IPR058031">
    <property type="entry name" value="AAA_lid_NorR"/>
</dbReference>
<dbReference type="PROSITE" id="PS50045">
    <property type="entry name" value="SIGMA54_INTERACT_4"/>
    <property type="match status" value="1"/>
</dbReference>
<dbReference type="SMART" id="SM00091">
    <property type="entry name" value="PAS"/>
    <property type="match status" value="1"/>
</dbReference>
<dbReference type="InterPro" id="IPR003593">
    <property type="entry name" value="AAA+_ATPase"/>
</dbReference>
<dbReference type="Proteomes" id="UP000238916">
    <property type="component" value="Unassembled WGS sequence"/>
</dbReference>
<dbReference type="Pfam" id="PF02954">
    <property type="entry name" value="HTH_8"/>
    <property type="match status" value="1"/>
</dbReference>
<dbReference type="AlphaFoldDB" id="A0A2U3L8R3"/>
<keyword evidence="1" id="KW-0547">Nucleotide-binding</keyword>
<accession>A0A2U3L8R3</accession>
<dbReference type="GO" id="GO:0043565">
    <property type="term" value="F:sequence-specific DNA binding"/>
    <property type="evidence" value="ECO:0007669"/>
    <property type="project" value="InterPro"/>
</dbReference>
<evidence type="ECO:0000313" key="8">
    <source>
        <dbReference type="EMBL" id="SPF48303.1"/>
    </source>
</evidence>
<dbReference type="SUPFAM" id="SSF55785">
    <property type="entry name" value="PYP-like sensor domain (PAS domain)"/>
    <property type="match status" value="1"/>
</dbReference>
<dbReference type="PANTHER" id="PTHR32071:SF121">
    <property type="entry name" value="SIGMA L-DEPENDENT TRANSCRIPTIONAL REGULATOR YQIR-RELATED"/>
    <property type="match status" value="1"/>
</dbReference>
<sequence length="471" mass="52660">MTEYEELRAKVNKLQEMRILLTAIIDSTQDAISVVDENGLGIMINPAYTRLTGLTAEDVIGKPPTVDIAEGESMHLQVLRTHQAVKGVSMKLGPKRKEAIVNVAPIFVSGQFRGTVGVLRDRSEIHKLSEELERVKRLIRHLEVKYTFSDIIGESDVIKATIEQAQRAAITPATVLLRGESGTGKELFAHAIHHASERKKGQFIRVNCAALTDSLLESELFGYVEGAFTGAKRGGKVGLFEEANGGTIFLDEIGEVSLNLQAKLLRVLQEREIVKVGDNQSFNVDVRVISATNANLEAELRTGKFREDLYYRLNVIPVIVPPLRQRRDDIPLLVHHLIGSLNQEYGRCVELVNEEALQILMGYHWPGNVRELENILGRAIINMRIGETVVEQHHLPVLTLPNVNSTEAYPKIGNSTLSEEESGFEGLQRQWERALLLATLQRAGGNKTKAARQLKMSIRNFYYKLERHSLI</sequence>
<dbReference type="Pfam" id="PF00989">
    <property type="entry name" value="PAS"/>
    <property type="match status" value="1"/>
</dbReference>
<evidence type="ECO:0000256" key="4">
    <source>
        <dbReference type="ARBA" id="ARBA00023125"/>
    </source>
</evidence>
<dbReference type="PROSITE" id="PS00688">
    <property type="entry name" value="SIGMA54_INTERACT_3"/>
    <property type="match status" value="1"/>
</dbReference>
<reference evidence="9" key="1">
    <citation type="submission" date="2018-02" db="EMBL/GenBank/DDBJ databases">
        <authorList>
            <person name="Hausmann B."/>
        </authorList>
    </citation>
    <scope>NUCLEOTIDE SEQUENCE [LARGE SCALE GENOMIC DNA]</scope>
    <source>
        <strain evidence="9">Peat soil MAG SbF1</strain>
    </source>
</reference>
<proteinExistence type="predicted"/>
<keyword evidence="3" id="KW-0805">Transcription regulation</keyword>
<evidence type="ECO:0000259" key="7">
    <source>
        <dbReference type="PROSITE" id="PS50112"/>
    </source>
</evidence>
<dbReference type="SUPFAM" id="SSF46689">
    <property type="entry name" value="Homeodomain-like"/>
    <property type="match status" value="1"/>
</dbReference>
<dbReference type="InterPro" id="IPR035965">
    <property type="entry name" value="PAS-like_dom_sf"/>
</dbReference>
<keyword evidence="5" id="KW-0804">Transcription</keyword>
<evidence type="ECO:0000256" key="1">
    <source>
        <dbReference type="ARBA" id="ARBA00022741"/>
    </source>
</evidence>
<evidence type="ECO:0000256" key="2">
    <source>
        <dbReference type="ARBA" id="ARBA00022840"/>
    </source>
</evidence>
<dbReference type="InterPro" id="IPR002078">
    <property type="entry name" value="Sigma_54_int"/>
</dbReference>
<evidence type="ECO:0000256" key="5">
    <source>
        <dbReference type="ARBA" id="ARBA00023163"/>
    </source>
</evidence>
<dbReference type="CDD" id="cd00009">
    <property type="entry name" value="AAA"/>
    <property type="match status" value="1"/>
</dbReference>
<dbReference type="CDD" id="cd00130">
    <property type="entry name" value="PAS"/>
    <property type="match status" value="1"/>
</dbReference>
<keyword evidence="2" id="KW-0067">ATP-binding</keyword>
<dbReference type="Gene3D" id="1.10.10.60">
    <property type="entry name" value="Homeodomain-like"/>
    <property type="match status" value="1"/>
</dbReference>
<dbReference type="GO" id="GO:0005524">
    <property type="term" value="F:ATP binding"/>
    <property type="evidence" value="ECO:0007669"/>
    <property type="project" value="UniProtKB-KW"/>
</dbReference>
<dbReference type="PROSITE" id="PS00676">
    <property type="entry name" value="SIGMA54_INTERACT_2"/>
    <property type="match status" value="1"/>
</dbReference>
<dbReference type="InterPro" id="IPR025662">
    <property type="entry name" value="Sigma_54_int_dom_ATP-bd_1"/>
</dbReference>
<feature type="domain" description="PAS" evidence="7">
    <location>
        <begin position="17"/>
        <end position="88"/>
    </location>
</feature>
<dbReference type="NCBIfam" id="TIGR00229">
    <property type="entry name" value="sensory_box"/>
    <property type="match status" value="1"/>
</dbReference>
<dbReference type="InterPro" id="IPR002197">
    <property type="entry name" value="HTH_Fis"/>
</dbReference>
<dbReference type="GO" id="GO:0006355">
    <property type="term" value="P:regulation of DNA-templated transcription"/>
    <property type="evidence" value="ECO:0007669"/>
    <property type="project" value="InterPro"/>
</dbReference>
<dbReference type="Gene3D" id="3.30.450.20">
    <property type="entry name" value="PAS domain"/>
    <property type="match status" value="1"/>
</dbReference>
<dbReference type="InterPro" id="IPR000014">
    <property type="entry name" value="PAS"/>
</dbReference>
<dbReference type="SMART" id="SM00382">
    <property type="entry name" value="AAA"/>
    <property type="match status" value="1"/>
</dbReference>
<dbReference type="Gene3D" id="3.40.50.300">
    <property type="entry name" value="P-loop containing nucleotide triphosphate hydrolases"/>
    <property type="match status" value="1"/>
</dbReference>
<dbReference type="EMBL" id="OMOF01000341">
    <property type="protein sequence ID" value="SPF48303.1"/>
    <property type="molecule type" value="Genomic_DNA"/>
</dbReference>
<dbReference type="InterPro" id="IPR027417">
    <property type="entry name" value="P-loop_NTPase"/>
</dbReference>
<gene>
    <name evidence="8" type="ORF">SBF1_4050003</name>
</gene>
<dbReference type="InterPro" id="IPR025943">
    <property type="entry name" value="Sigma_54_int_dom_ATP-bd_2"/>
</dbReference>
<dbReference type="PROSITE" id="PS00675">
    <property type="entry name" value="SIGMA54_INTERACT_1"/>
    <property type="match status" value="1"/>
</dbReference>
<dbReference type="InterPro" id="IPR025944">
    <property type="entry name" value="Sigma_54_int_dom_CS"/>
</dbReference>
<organism evidence="8 9">
    <name type="scientific">Candidatus Desulfosporosinus infrequens</name>
    <dbReference type="NCBI Taxonomy" id="2043169"/>
    <lineage>
        <taxon>Bacteria</taxon>
        <taxon>Bacillati</taxon>
        <taxon>Bacillota</taxon>
        <taxon>Clostridia</taxon>
        <taxon>Eubacteriales</taxon>
        <taxon>Desulfitobacteriaceae</taxon>
        <taxon>Desulfosporosinus</taxon>
    </lineage>
</organism>
<name>A0A2U3L8R3_9FIRM</name>